<keyword evidence="3" id="KW-1185">Reference proteome</keyword>
<proteinExistence type="predicted"/>
<dbReference type="InterPro" id="IPR036188">
    <property type="entry name" value="FAD/NAD-bd_sf"/>
</dbReference>
<dbReference type="Gene3D" id="3.30.9.40">
    <property type="match status" value="1"/>
</dbReference>
<dbReference type="AlphaFoldDB" id="A0A8J3TFZ5"/>
<dbReference type="Pfam" id="PF17885">
    <property type="entry name" value="Smoa_sbd"/>
    <property type="match status" value="1"/>
</dbReference>
<reference evidence="2" key="1">
    <citation type="submission" date="2021-01" db="EMBL/GenBank/DDBJ databases">
        <title>Whole genome shotgun sequence of Planosporangium mesophilum NBRC 109066.</title>
        <authorList>
            <person name="Komaki H."/>
            <person name="Tamura T."/>
        </authorList>
    </citation>
    <scope>NUCLEOTIDE SEQUENCE</scope>
    <source>
        <strain evidence="2">NBRC 109066</strain>
    </source>
</reference>
<feature type="domain" description="Styrene monooxygenase StyA putative substrate binding" evidence="1">
    <location>
        <begin position="149"/>
        <end position="259"/>
    </location>
</feature>
<comment type="caution">
    <text evidence="2">The sequence shown here is derived from an EMBL/GenBank/DDBJ whole genome shotgun (WGS) entry which is preliminary data.</text>
</comment>
<evidence type="ECO:0000313" key="2">
    <source>
        <dbReference type="EMBL" id="GII26228.1"/>
    </source>
</evidence>
<dbReference type="SUPFAM" id="SSF51905">
    <property type="entry name" value="FAD/NAD(P)-binding domain"/>
    <property type="match status" value="1"/>
</dbReference>
<organism evidence="2 3">
    <name type="scientific">Planosporangium mesophilum</name>
    <dbReference type="NCBI Taxonomy" id="689768"/>
    <lineage>
        <taxon>Bacteria</taxon>
        <taxon>Bacillati</taxon>
        <taxon>Actinomycetota</taxon>
        <taxon>Actinomycetes</taxon>
        <taxon>Micromonosporales</taxon>
        <taxon>Micromonosporaceae</taxon>
        <taxon>Planosporangium</taxon>
    </lineage>
</organism>
<keyword evidence="2" id="KW-0436">Ligase</keyword>
<dbReference type="Gene3D" id="3.50.50.60">
    <property type="entry name" value="FAD/NAD(P)-binding domain"/>
    <property type="match status" value="2"/>
</dbReference>
<dbReference type="PRINTS" id="PR00420">
    <property type="entry name" value="RNGMNOXGNASE"/>
</dbReference>
<sequence length="417" mass="46141">MRRVLIVGAGQSGLQLALTLQQAGYDVTMMSAQTPDELRRGRVKSTQCMFAPSLQIERDHNLNLWEDQAPKLRAQRAGLSAPPGTRAFQFSGEWGERYAQSVDQRLKMAGWLELFEENGGRVIYQGVTTSDLDGLTALGRYDLTIVAAGKGELVEMFDRDPSRSPYTRPQRHLACAYVHGVTFAPEYPDYAVSITAIPGIGELYFMPGLTMTGPCEILLVEAVPDGPLGGRWADRPGPEEHLNRIWETMREYAPWEYERCVDAELTDARGTLTGGYTPVVRHPVGKLPSGGIVLGMGDVVVANDPVTGQGANNAAHCAEIYLRQILEHGDRPFDAAWMRKAFEAYWGYARVVTEYTNMFLQVPLPDHFQRFLGAAGQYQAVADRWAYGSAHPGDFENWLLDPAKLDAYLAEVASASH</sequence>
<gene>
    <name evidence="2" type="ORF">Pme01_58250</name>
</gene>
<accession>A0A8J3TFZ5</accession>
<dbReference type="EMBL" id="BOON01000070">
    <property type="protein sequence ID" value="GII26228.1"/>
    <property type="molecule type" value="Genomic_DNA"/>
</dbReference>
<dbReference type="Proteomes" id="UP000599074">
    <property type="component" value="Unassembled WGS sequence"/>
</dbReference>
<evidence type="ECO:0000313" key="3">
    <source>
        <dbReference type="Proteomes" id="UP000599074"/>
    </source>
</evidence>
<dbReference type="GO" id="GO:0016874">
    <property type="term" value="F:ligase activity"/>
    <property type="evidence" value="ECO:0007669"/>
    <property type="project" value="UniProtKB-KW"/>
</dbReference>
<protein>
    <submittedName>
        <fullName evidence="2">Alanine-phosphoribitol ligase</fullName>
    </submittedName>
</protein>
<dbReference type="RefSeq" id="WP_168118024.1">
    <property type="nucleotide sequence ID" value="NZ_BOON01000070.1"/>
</dbReference>
<dbReference type="InterPro" id="IPR041654">
    <property type="entry name" value="StyA_sbd"/>
</dbReference>
<name>A0A8J3TFZ5_9ACTN</name>
<evidence type="ECO:0000259" key="1">
    <source>
        <dbReference type="Pfam" id="PF17885"/>
    </source>
</evidence>